<proteinExistence type="predicted"/>
<dbReference type="Proteomes" id="UP000050525">
    <property type="component" value="Unassembled WGS sequence"/>
</dbReference>
<dbReference type="EMBL" id="AKHW03000563">
    <property type="protein sequence ID" value="KYO45416.1"/>
    <property type="molecule type" value="Genomic_DNA"/>
</dbReference>
<protein>
    <submittedName>
        <fullName evidence="1">Uncharacterized protein</fullName>
    </submittedName>
</protein>
<organism evidence="1 2">
    <name type="scientific">Alligator mississippiensis</name>
    <name type="common">American alligator</name>
    <dbReference type="NCBI Taxonomy" id="8496"/>
    <lineage>
        <taxon>Eukaryota</taxon>
        <taxon>Metazoa</taxon>
        <taxon>Chordata</taxon>
        <taxon>Craniata</taxon>
        <taxon>Vertebrata</taxon>
        <taxon>Euteleostomi</taxon>
        <taxon>Archelosauria</taxon>
        <taxon>Archosauria</taxon>
        <taxon>Crocodylia</taxon>
        <taxon>Alligatoridae</taxon>
        <taxon>Alligatorinae</taxon>
        <taxon>Alligator</taxon>
    </lineage>
</organism>
<evidence type="ECO:0000313" key="2">
    <source>
        <dbReference type="Proteomes" id="UP000050525"/>
    </source>
</evidence>
<sequence length="75" mass="8791">MVLPFVTNSGCPGRLGIPTPMFLFGIARWIYEKISNLTDTDQKTFHEIGDERKLWSTWNLLNREDLQEILQELRP</sequence>
<reference evidence="1 2" key="1">
    <citation type="journal article" date="2012" name="Genome Biol.">
        <title>Sequencing three crocodilian genomes to illuminate the evolution of archosaurs and amniotes.</title>
        <authorList>
            <person name="St John J.A."/>
            <person name="Braun E.L."/>
            <person name="Isberg S.R."/>
            <person name="Miles L.G."/>
            <person name="Chong A.Y."/>
            <person name="Gongora J."/>
            <person name="Dalzell P."/>
            <person name="Moran C."/>
            <person name="Bed'hom B."/>
            <person name="Abzhanov A."/>
            <person name="Burgess S.C."/>
            <person name="Cooksey A.M."/>
            <person name="Castoe T.A."/>
            <person name="Crawford N.G."/>
            <person name="Densmore L.D."/>
            <person name="Drew J.C."/>
            <person name="Edwards S.V."/>
            <person name="Faircloth B.C."/>
            <person name="Fujita M.K."/>
            <person name="Greenwold M.J."/>
            <person name="Hoffmann F.G."/>
            <person name="Howard J.M."/>
            <person name="Iguchi T."/>
            <person name="Janes D.E."/>
            <person name="Khan S.Y."/>
            <person name="Kohno S."/>
            <person name="de Koning A.J."/>
            <person name="Lance S.L."/>
            <person name="McCarthy F.M."/>
            <person name="McCormack J.E."/>
            <person name="Merchant M.E."/>
            <person name="Peterson D.G."/>
            <person name="Pollock D.D."/>
            <person name="Pourmand N."/>
            <person name="Raney B.J."/>
            <person name="Roessler K.A."/>
            <person name="Sanford J.R."/>
            <person name="Sawyer R.H."/>
            <person name="Schmidt C.J."/>
            <person name="Triplett E.W."/>
            <person name="Tuberville T.D."/>
            <person name="Venegas-Anaya M."/>
            <person name="Howard J.T."/>
            <person name="Jarvis E.D."/>
            <person name="Guillette L.J.Jr."/>
            <person name="Glenn T.C."/>
            <person name="Green R.E."/>
            <person name="Ray D.A."/>
        </authorList>
    </citation>
    <scope>NUCLEOTIDE SEQUENCE [LARGE SCALE GENOMIC DNA]</scope>
    <source>
        <strain evidence="1">KSC_2009_1</strain>
    </source>
</reference>
<dbReference type="AlphaFoldDB" id="A0A151P8K8"/>
<accession>A0A151P8K8</accession>
<gene>
    <name evidence="1" type="ORF">Y1Q_0015087</name>
</gene>
<name>A0A151P8K8_ALLMI</name>
<evidence type="ECO:0000313" key="1">
    <source>
        <dbReference type="EMBL" id="KYO45416.1"/>
    </source>
</evidence>
<comment type="caution">
    <text evidence="1">The sequence shown here is derived from an EMBL/GenBank/DDBJ whole genome shotgun (WGS) entry which is preliminary data.</text>
</comment>
<keyword evidence="2" id="KW-1185">Reference proteome</keyword>